<dbReference type="InterPro" id="IPR051910">
    <property type="entry name" value="ComF/GntX_DNA_util-trans"/>
</dbReference>
<dbReference type="InterPro" id="IPR000836">
    <property type="entry name" value="PRTase_dom"/>
</dbReference>
<comment type="caution">
    <text evidence="4">The sequence shown here is derived from an EMBL/GenBank/DDBJ whole genome shotgun (WGS) entry which is preliminary data.</text>
</comment>
<reference evidence="4 5" key="1">
    <citation type="journal article" date="2016" name="Nat. Commun.">
        <title>Thousands of microbial genomes shed light on interconnected biogeochemical processes in an aquifer system.</title>
        <authorList>
            <person name="Anantharaman K."/>
            <person name="Brown C.T."/>
            <person name="Hug L.A."/>
            <person name="Sharon I."/>
            <person name="Castelle C.J."/>
            <person name="Probst A.J."/>
            <person name="Thomas B.C."/>
            <person name="Singh A."/>
            <person name="Wilkins M.J."/>
            <person name="Karaoz U."/>
            <person name="Brodie E.L."/>
            <person name="Williams K.H."/>
            <person name="Hubbard S.S."/>
            <person name="Banfield J.F."/>
        </authorList>
    </citation>
    <scope>NUCLEOTIDE SEQUENCE [LARGE SCALE GENOMIC DNA]</scope>
</reference>
<dbReference type="Gene3D" id="3.40.50.2020">
    <property type="match status" value="1"/>
</dbReference>
<dbReference type="PANTHER" id="PTHR47505">
    <property type="entry name" value="DNA UTILIZATION PROTEIN YHGH"/>
    <property type="match status" value="1"/>
</dbReference>
<name>A0A1F4WL57_UNCKA</name>
<feature type="domain" description="Phosphoribosyltransferase" evidence="2">
    <location>
        <begin position="153"/>
        <end position="216"/>
    </location>
</feature>
<evidence type="ECO:0000313" key="5">
    <source>
        <dbReference type="Proteomes" id="UP000176492"/>
    </source>
</evidence>
<dbReference type="Pfam" id="PF00156">
    <property type="entry name" value="Pribosyltran"/>
    <property type="match status" value="1"/>
</dbReference>
<dbReference type="EMBL" id="MEVM01000033">
    <property type="protein sequence ID" value="OGC70121.1"/>
    <property type="molecule type" value="Genomic_DNA"/>
</dbReference>
<dbReference type="CDD" id="cd06223">
    <property type="entry name" value="PRTases_typeI"/>
    <property type="match status" value="1"/>
</dbReference>
<dbReference type="AlphaFoldDB" id="A0A1F4WL57"/>
<organism evidence="4 5">
    <name type="scientific">candidate division WWE3 bacterium RIFCSPLOWO2_02_FULL_53_10</name>
    <dbReference type="NCBI Taxonomy" id="1802629"/>
    <lineage>
        <taxon>Bacteria</taxon>
        <taxon>Katanobacteria</taxon>
    </lineage>
</organism>
<evidence type="ECO:0000313" key="4">
    <source>
        <dbReference type="EMBL" id="OGC70121.1"/>
    </source>
</evidence>
<dbReference type="InterPro" id="IPR044005">
    <property type="entry name" value="DZR_2"/>
</dbReference>
<protein>
    <recommendedName>
        <fullName evidence="6">Phosphoribosyltransferase domain-containing protein</fullName>
    </recommendedName>
</protein>
<sequence>MFNPLELFYPTRCVSCGKGGRLLCEECRSQLEPLEALPCIVCDRPAVGGVTHPVCRSRWAPERFLAAFPYRGPARKLVQGLKYRRVRKVAEIMTDLLAGELAETGVGFGAEALVVPIPLSFWRKGARGFNQSELLGRALAGRLGLKIRTNLLRRPKDSLSQVSLTKPERAANVRRAFAVKEKIQGEDILLVDDVVTTGATAREAARALKKAGAGQVWVLAFAKDCG</sequence>
<comment type="similarity">
    <text evidence="1">Belongs to the ComF/GntX family.</text>
</comment>
<dbReference type="PANTHER" id="PTHR47505:SF1">
    <property type="entry name" value="DNA UTILIZATION PROTEIN YHGH"/>
    <property type="match status" value="1"/>
</dbReference>
<evidence type="ECO:0008006" key="6">
    <source>
        <dbReference type="Google" id="ProtNLM"/>
    </source>
</evidence>
<feature type="domain" description="Double zinc ribbon" evidence="3">
    <location>
        <begin position="5"/>
        <end position="52"/>
    </location>
</feature>
<accession>A0A1F4WL57</accession>
<evidence type="ECO:0000259" key="2">
    <source>
        <dbReference type="Pfam" id="PF00156"/>
    </source>
</evidence>
<dbReference type="SUPFAM" id="SSF53271">
    <property type="entry name" value="PRTase-like"/>
    <property type="match status" value="1"/>
</dbReference>
<proteinExistence type="inferred from homology"/>
<gene>
    <name evidence="4" type="ORF">A3J33_02260</name>
</gene>
<dbReference type="Proteomes" id="UP000176492">
    <property type="component" value="Unassembled WGS sequence"/>
</dbReference>
<dbReference type="Pfam" id="PF18912">
    <property type="entry name" value="DZR_2"/>
    <property type="match status" value="1"/>
</dbReference>
<evidence type="ECO:0000259" key="3">
    <source>
        <dbReference type="Pfam" id="PF18912"/>
    </source>
</evidence>
<dbReference type="InterPro" id="IPR029057">
    <property type="entry name" value="PRTase-like"/>
</dbReference>
<evidence type="ECO:0000256" key="1">
    <source>
        <dbReference type="ARBA" id="ARBA00008007"/>
    </source>
</evidence>